<organism evidence="2 3">
    <name type="scientific">Thermostaphylospora chromogena</name>
    <dbReference type="NCBI Taxonomy" id="35622"/>
    <lineage>
        <taxon>Bacteria</taxon>
        <taxon>Bacillati</taxon>
        <taxon>Actinomycetota</taxon>
        <taxon>Actinomycetes</taxon>
        <taxon>Streptosporangiales</taxon>
        <taxon>Thermomonosporaceae</taxon>
        <taxon>Thermostaphylospora</taxon>
    </lineage>
</organism>
<dbReference type="EMBL" id="FNKK01000002">
    <property type="protein sequence ID" value="SDQ39071.1"/>
    <property type="molecule type" value="Genomic_DNA"/>
</dbReference>
<dbReference type="Pfam" id="PF13483">
    <property type="entry name" value="Lactamase_B_3"/>
    <property type="match status" value="1"/>
</dbReference>
<dbReference type="CDD" id="cd06262">
    <property type="entry name" value="metallo-hydrolase-like_MBL-fold"/>
    <property type="match status" value="1"/>
</dbReference>
<feature type="domain" description="Metallo-beta-lactamase" evidence="1">
    <location>
        <begin position="7"/>
        <end position="171"/>
    </location>
</feature>
<evidence type="ECO:0000313" key="3">
    <source>
        <dbReference type="Proteomes" id="UP000217103"/>
    </source>
</evidence>
<dbReference type="PANTHER" id="PTHR43546">
    <property type="entry name" value="UPF0173 METAL-DEPENDENT HYDROLASE MJ1163-RELATED"/>
    <property type="match status" value="1"/>
</dbReference>
<evidence type="ECO:0000259" key="1">
    <source>
        <dbReference type="SMART" id="SM00849"/>
    </source>
</evidence>
<dbReference type="Proteomes" id="UP000217103">
    <property type="component" value="Unassembled WGS sequence"/>
</dbReference>
<dbReference type="AlphaFoldDB" id="A0A1H1AHS0"/>
<dbReference type="RefSeq" id="WP_093257415.1">
    <property type="nucleotide sequence ID" value="NZ_FNKK01000002.1"/>
</dbReference>
<gene>
    <name evidence="2" type="ORF">SAMN04489764_0495</name>
</gene>
<name>A0A1H1AHS0_9ACTN</name>
<dbReference type="InterPro" id="IPR036866">
    <property type="entry name" value="RibonucZ/Hydroxyglut_hydro"/>
</dbReference>
<accession>A0A1H1AHS0</accession>
<keyword evidence="3" id="KW-1185">Reference proteome</keyword>
<dbReference type="InterPro" id="IPR050114">
    <property type="entry name" value="UPF0173_UPF0282_UlaG_hydrolase"/>
</dbReference>
<protein>
    <submittedName>
        <fullName evidence="2">L-ascorbate metabolism protein UlaG, beta-lactamase superfamily</fullName>
    </submittedName>
</protein>
<dbReference type="PANTHER" id="PTHR43546:SF3">
    <property type="entry name" value="UPF0173 METAL-DEPENDENT HYDROLASE MJ1163"/>
    <property type="match status" value="1"/>
</dbReference>
<dbReference type="SMART" id="SM00849">
    <property type="entry name" value="Lactamase_B"/>
    <property type="match status" value="1"/>
</dbReference>
<proteinExistence type="predicted"/>
<evidence type="ECO:0000313" key="2">
    <source>
        <dbReference type="EMBL" id="SDQ39071.1"/>
    </source>
</evidence>
<dbReference type="InterPro" id="IPR001279">
    <property type="entry name" value="Metallo-B-lactamas"/>
</dbReference>
<dbReference type="Gene3D" id="3.60.15.10">
    <property type="entry name" value="Ribonuclease Z/Hydroxyacylglutathione hydrolase-like"/>
    <property type="match status" value="1"/>
</dbReference>
<sequence>MELTKFNHACVRLEKDGRVLVIDPGTLSAESALDGVHAVLITHEHFDHLEPVRLAKLPAEVEIWTCEAVADQLRDVSARVHTVRHGDGFETAGFRVDVIGEWHAHNLPDVPPVQNVGFLVDEEVFYPGDAFTPPGVEVGVLLVPTGGPWLKASEVLGYLREVRPQRAYSTHDGLYNEAGLKLVDSWLEAEADRQKAEMRRLAVGETITL</sequence>
<reference evidence="2 3" key="1">
    <citation type="submission" date="2016-10" db="EMBL/GenBank/DDBJ databases">
        <authorList>
            <person name="de Groot N.N."/>
        </authorList>
    </citation>
    <scope>NUCLEOTIDE SEQUENCE [LARGE SCALE GENOMIC DNA]</scope>
    <source>
        <strain evidence="2 3">DSM 43794</strain>
    </source>
</reference>
<dbReference type="STRING" id="35622.SAMN04489764_0495"/>
<dbReference type="OrthoDB" id="3190691at2"/>
<dbReference type="SUPFAM" id="SSF56281">
    <property type="entry name" value="Metallo-hydrolase/oxidoreductase"/>
    <property type="match status" value="1"/>
</dbReference>